<dbReference type="NCBIfam" id="TIGR04355">
    <property type="entry name" value="HprK_rel_B"/>
    <property type="match status" value="1"/>
</dbReference>
<protein>
    <submittedName>
        <fullName evidence="1">HprK-related kinase B</fullName>
    </submittedName>
</protein>
<organism evidence="1 2">
    <name type="scientific">Humidesulfovibrio mexicanus</name>
    <dbReference type="NCBI Taxonomy" id="147047"/>
    <lineage>
        <taxon>Bacteria</taxon>
        <taxon>Pseudomonadati</taxon>
        <taxon>Thermodesulfobacteriota</taxon>
        <taxon>Desulfovibrionia</taxon>
        <taxon>Desulfovibrionales</taxon>
        <taxon>Desulfovibrionaceae</taxon>
        <taxon>Humidesulfovibrio</taxon>
    </lineage>
</organism>
<dbReference type="SUPFAM" id="SSF53795">
    <property type="entry name" value="PEP carboxykinase-like"/>
    <property type="match status" value="1"/>
</dbReference>
<sequence>MSAAPGFDALAGDWTARFPASFGFHLRLEELSVCVRGNSQAVMDDLRAYFAPFASPGAAEADISVLLLDAPAQEPPVPLAVRPHLPGKRPDKERFADFPGADGAVLGRLVRKQATGMLFLFGPGGPASASGLARNIAIGPCAANRNQLVNFICARYMERRVAQGWLLGHAAGVALPLDRGGAGLALCGFAGMGKSTLALHLAARGLDFLSNDRVLIEPASPGHGPVLHGIPKHPRLNPGTALGNPELAPFLSRALPRSLRAAYANLPPQALYGIEDKFDAIIDECFSAHKPAARSTARGAPGRFRLSAPLAGLAVLNWKHGGGPMRARRVALAERPDLLPALRKPPGVFYLPHALARARLSKTDCLAALSGVPTLELSGGSIFSAATEACLDLLHPKP</sequence>
<dbReference type="GO" id="GO:0016301">
    <property type="term" value="F:kinase activity"/>
    <property type="evidence" value="ECO:0007669"/>
    <property type="project" value="UniProtKB-KW"/>
</dbReference>
<accession>A0A239A4M9</accession>
<dbReference type="Proteomes" id="UP000198324">
    <property type="component" value="Unassembled WGS sequence"/>
</dbReference>
<keyword evidence="1" id="KW-0418">Kinase</keyword>
<evidence type="ECO:0000313" key="1">
    <source>
        <dbReference type="EMBL" id="SNR89853.1"/>
    </source>
</evidence>
<dbReference type="Gene3D" id="3.40.50.300">
    <property type="entry name" value="P-loop containing nucleotide triphosphate hydrolases"/>
    <property type="match status" value="1"/>
</dbReference>
<name>A0A239A4M9_9BACT</name>
<keyword evidence="1" id="KW-0808">Transferase</keyword>
<evidence type="ECO:0000313" key="2">
    <source>
        <dbReference type="Proteomes" id="UP000198324"/>
    </source>
</evidence>
<dbReference type="RefSeq" id="WP_089273867.1">
    <property type="nucleotide sequence ID" value="NZ_FZOC01000003.1"/>
</dbReference>
<dbReference type="InterPro" id="IPR027597">
    <property type="entry name" value="HprK-rel_B"/>
</dbReference>
<gene>
    <name evidence="1" type="ORF">SAMN04488503_1787</name>
</gene>
<proteinExistence type="predicted"/>
<reference evidence="1 2" key="1">
    <citation type="submission" date="2017-06" db="EMBL/GenBank/DDBJ databases">
        <authorList>
            <person name="Kim H.J."/>
            <person name="Triplett B.A."/>
        </authorList>
    </citation>
    <scope>NUCLEOTIDE SEQUENCE [LARGE SCALE GENOMIC DNA]</scope>
    <source>
        <strain evidence="1 2">DSM 13116</strain>
    </source>
</reference>
<dbReference type="OrthoDB" id="5443147at2"/>
<dbReference type="AlphaFoldDB" id="A0A239A4M9"/>
<dbReference type="EMBL" id="FZOC01000003">
    <property type="protein sequence ID" value="SNR89853.1"/>
    <property type="molecule type" value="Genomic_DNA"/>
</dbReference>
<dbReference type="InterPro" id="IPR027417">
    <property type="entry name" value="P-loop_NTPase"/>
</dbReference>
<keyword evidence="2" id="KW-1185">Reference proteome</keyword>